<dbReference type="PANTHER" id="PTHR38592:SF3">
    <property type="entry name" value="BLL4819 PROTEIN"/>
    <property type="match status" value="1"/>
</dbReference>
<dbReference type="EMBL" id="JAJAQI010000069">
    <property type="protein sequence ID" value="MCB4825174.1"/>
    <property type="molecule type" value="Genomic_DNA"/>
</dbReference>
<evidence type="ECO:0000313" key="2">
    <source>
        <dbReference type="EMBL" id="MCB4825174.1"/>
    </source>
</evidence>
<proteinExistence type="predicted"/>
<evidence type="ECO:0000256" key="1">
    <source>
        <dbReference type="SAM" id="Phobius"/>
    </source>
</evidence>
<feature type="transmembrane region" description="Helical" evidence="1">
    <location>
        <begin position="274"/>
        <end position="294"/>
    </location>
</feature>
<dbReference type="PIRSF" id="PIRSF028704">
    <property type="entry name" value="UPC028704"/>
    <property type="match status" value="1"/>
</dbReference>
<accession>A0A9X1LAU6</accession>
<keyword evidence="3" id="KW-1185">Reference proteome</keyword>
<name>A0A9X1LAU6_9PROT</name>
<feature type="transmembrane region" description="Helical" evidence="1">
    <location>
        <begin position="93"/>
        <end position="114"/>
    </location>
</feature>
<dbReference type="Proteomes" id="UP001139311">
    <property type="component" value="Unassembled WGS sequence"/>
</dbReference>
<dbReference type="InterPro" id="IPR014550">
    <property type="entry name" value="UCP028704_OpgC"/>
</dbReference>
<protein>
    <submittedName>
        <fullName evidence="2">OpgC domain-containing protein</fullName>
    </submittedName>
</protein>
<gene>
    <name evidence="2" type="ORF">LHA35_25955</name>
</gene>
<keyword evidence="1" id="KW-0812">Transmembrane</keyword>
<feature type="transmembrane region" description="Helical" evidence="1">
    <location>
        <begin position="343"/>
        <end position="363"/>
    </location>
</feature>
<dbReference type="RefSeq" id="WP_226613899.1">
    <property type="nucleotide sequence ID" value="NZ_JAJAQI010000069.1"/>
</dbReference>
<feature type="transmembrane region" description="Helical" evidence="1">
    <location>
        <begin position="21"/>
        <end position="43"/>
    </location>
</feature>
<dbReference type="AlphaFoldDB" id="A0A9X1LAU6"/>
<keyword evidence="1" id="KW-0472">Membrane</keyword>
<feature type="transmembrane region" description="Helical" evidence="1">
    <location>
        <begin position="134"/>
        <end position="162"/>
    </location>
</feature>
<evidence type="ECO:0000313" key="3">
    <source>
        <dbReference type="Proteomes" id="UP001139311"/>
    </source>
</evidence>
<feature type="transmembrane region" description="Helical" evidence="1">
    <location>
        <begin position="55"/>
        <end position="72"/>
    </location>
</feature>
<reference evidence="2" key="1">
    <citation type="submission" date="2021-10" db="EMBL/GenBank/DDBJ databases">
        <title>Roseicella aerolatum sp. nov., isolated from aerosols of e-waste dismantling site.</title>
        <authorList>
            <person name="Qin T."/>
        </authorList>
    </citation>
    <scope>NUCLEOTIDE SEQUENCE</scope>
    <source>
        <strain evidence="2">GB24</strain>
    </source>
</reference>
<feature type="transmembrane region" description="Helical" evidence="1">
    <location>
        <begin position="208"/>
        <end position="226"/>
    </location>
</feature>
<dbReference type="Pfam" id="PF10129">
    <property type="entry name" value="OpgC_C"/>
    <property type="match status" value="1"/>
</dbReference>
<feature type="transmembrane region" description="Helical" evidence="1">
    <location>
        <begin position="315"/>
        <end position="337"/>
    </location>
</feature>
<feature type="transmembrane region" description="Helical" evidence="1">
    <location>
        <begin position="235"/>
        <end position="254"/>
    </location>
</feature>
<keyword evidence="1" id="KW-1133">Transmembrane helix</keyword>
<organism evidence="2 3">
    <name type="scientific">Roseicella aerolata</name>
    <dbReference type="NCBI Taxonomy" id="2883479"/>
    <lineage>
        <taxon>Bacteria</taxon>
        <taxon>Pseudomonadati</taxon>
        <taxon>Pseudomonadota</taxon>
        <taxon>Alphaproteobacteria</taxon>
        <taxon>Acetobacterales</taxon>
        <taxon>Roseomonadaceae</taxon>
        <taxon>Roseicella</taxon>
    </lineage>
</organism>
<sequence length="381" mass="41132">MEEAMTRGTVPVRPPRDLRLDVLRGWMQISIFISHVAGTRFIWGIHASWGLSDSSEQFVLLSGLTLGSVFALKMTRDSFGRARADLLRRTIQLYGTHLAVLCAFAALVLGAEAMRLLPGEVARLHWTLLVERPWVAVPAAAALLYQPDLMGILPVFVGCMLLLPGFLSLAHRAGAWALLPSVALYAAVQGRWVATPTLFENGIAFDPLAWQFLFLLGAWIGHRSLLHGPIVSRSALLLAGAAAMVLFGLWARLVGYGLLPGPVFATAVLAHKEVLAPARLLHALSLAYLVAVLVPREVAWMRLPLGRMLACIGRNSLRVFCAGLFLAWGTTTTLRLHPEAATWLDPLLIAAGVAALALVAWLAERGRSRVGLVAPIPQAAG</sequence>
<dbReference type="PANTHER" id="PTHR38592">
    <property type="entry name" value="BLL4819 PROTEIN"/>
    <property type="match status" value="1"/>
</dbReference>
<comment type="caution">
    <text evidence="2">The sequence shown here is derived from an EMBL/GenBank/DDBJ whole genome shotgun (WGS) entry which is preliminary data.</text>
</comment>
<feature type="transmembrane region" description="Helical" evidence="1">
    <location>
        <begin position="169"/>
        <end position="188"/>
    </location>
</feature>